<evidence type="ECO:0000313" key="1">
    <source>
        <dbReference type="EMBL" id="VDL63082.1"/>
    </source>
</evidence>
<proteinExistence type="predicted"/>
<dbReference type="WBParaSite" id="NBR_0000044701-mRNA-1">
    <property type="protein sequence ID" value="NBR_0000044701-mRNA-1"/>
    <property type="gene ID" value="NBR_0000044701"/>
</dbReference>
<name>A0A0N4XD70_NIPBR</name>
<reference evidence="1 2" key="2">
    <citation type="submission" date="2018-11" db="EMBL/GenBank/DDBJ databases">
        <authorList>
            <consortium name="Pathogen Informatics"/>
        </authorList>
    </citation>
    <scope>NUCLEOTIDE SEQUENCE [LARGE SCALE GENOMIC DNA]</scope>
</reference>
<dbReference type="GO" id="GO:0003824">
    <property type="term" value="F:catalytic activity"/>
    <property type="evidence" value="ECO:0007669"/>
    <property type="project" value="InterPro"/>
</dbReference>
<dbReference type="Gene3D" id="3.40.140.10">
    <property type="entry name" value="Cytidine Deaminase, domain 2"/>
    <property type="match status" value="1"/>
</dbReference>
<organism evidence="3">
    <name type="scientific">Nippostrongylus brasiliensis</name>
    <name type="common">Rat hookworm</name>
    <dbReference type="NCBI Taxonomy" id="27835"/>
    <lineage>
        <taxon>Eukaryota</taxon>
        <taxon>Metazoa</taxon>
        <taxon>Ecdysozoa</taxon>
        <taxon>Nematoda</taxon>
        <taxon>Chromadorea</taxon>
        <taxon>Rhabditida</taxon>
        <taxon>Rhabditina</taxon>
        <taxon>Rhabditomorpha</taxon>
        <taxon>Strongyloidea</taxon>
        <taxon>Heligmosomidae</taxon>
        <taxon>Nippostrongylus</taxon>
    </lineage>
</organism>
<keyword evidence="2" id="KW-1185">Reference proteome</keyword>
<protein>
    <submittedName>
        <fullName evidence="3">Guanine deaminase</fullName>
    </submittedName>
</protein>
<dbReference type="SUPFAM" id="SSF53927">
    <property type="entry name" value="Cytidine deaminase-like"/>
    <property type="match status" value="1"/>
</dbReference>
<sequence>MCLGACLWARFDAIYYGATAEQAAAIGFDDKAFHDFLKNPRSDEVRKLEHLPAAEYLRPFELWAKKEDKIQY</sequence>
<dbReference type="InterPro" id="IPR016193">
    <property type="entry name" value="Cytidine_deaminase-like"/>
</dbReference>
<evidence type="ECO:0000313" key="3">
    <source>
        <dbReference type="WBParaSite" id="NBR_0000044701-mRNA-1"/>
    </source>
</evidence>
<dbReference type="AlphaFoldDB" id="A0A0N4XD70"/>
<dbReference type="Proteomes" id="UP000271162">
    <property type="component" value="Unassembled WGS sequence"/>
</dbReference>
<evidence type="ECO:0000313" key="2">
    <source>
        <dbReference type="Proteomes" id="UP000271162"/>
    </source>
</evidence>
<gene>
    <name evidence="1" type="ORF">NBR_LOCUS448</name>
</gene>
<reference evidence="3" key="1">
    <citation type="submission" date="2017-02" db="UniProtKB">
        <authorList>
            <consortium name="WormBaseParasite"/>
        </authorList>
    </citation>
    <scope>IDENTIFICATION</scope>
</reference>
<accession>A0A0N4XD70</accession>
<dbReference type="STRING" id="27835.A0A0N4XD70"/>
<dbReference type="EMBL" id="UYSL01000190">
    <property type="protein sequence ID" value="VDL63082.1"/>
    <property type="molecule type" value="Genomic_DNA"/>
</dbReference>